<reference evidence="9 10" key="1">
    <citation type="submission" date="2018-06" db="EMBL/GenBank/DDBJ databases">
        <title>Genomic Encyclopedia of Archaeal and Bacterial Type Strains, Phase II (KMG-II): from individual species to whole genera.</title>
        <authorList>
            <person name="Goeker M."/>
        </authorList>
    </citation>
    <scope>NUCLEOTIDE SEQUENCE [LARGE SCALE GENOMIC DNA]</scope>
    <source>
        <strain evidence="9 10">DSM 25663</strain>
    </source>
</reference>
<organism evidence="9 10">
    <name type="scientific">Flavobacterium aciduliphilum</name>
    <dbReference type="NCBI Taxonomy" id="1101402"/>
    <lineage>
        <taxon>Bacteria</taxon>
        <taxon>Pseudomonadati</taxon>
        <taxon>Bacteroidota</taxon>
        <taxon>Flavobacteriia</taxon>
        <taxon>Flavobacteriales</taxon>
        <taxon>Flavobacteriaceae</taxon>
        <taxon>Flavobacterium</taxon>
    </lineage>
</organism>
<dbReference type="AlphaFoldDB" id="A0A328YP33"/>
<dbReference type="GO" id="GO:0009055">
    <property type="term" value="F:electron transfer activity"/>
    <property type="evidence" value="ECO:0007669"/>
    <property type="project" value="InterPro"/>
</dbReference>
<dbReference type="Gene3D" id="1.10.760.10">
    <property type="entry name" value="Cytochrome c-like domain"/>
    <property type="match status" value="1"/>
</dbReference>
<dbReference type="PROSITE" id="PS51007">
    <property type="entry name" value="CYTC"/>
    <property type="match status" value="1"/>
</dbReference>
<keyword evidence="10" id="KW-1185">Reference proteome</keyword>
<dbReference type="GO" id="GO:0020037">
    <property type="term" value="F:heme binding"/>
    <property type="evidence" value="ECO:0007669"/>
    <property type="project" value="InterPro"/>
</dbReference>
<keyword evidence="2 6" id="KW-0349">Heme</keyword>
<evidence type="ECO:0000313" key="9">
    <source>
        <dbReference type="EMBL" id="RAR75821.1"/>
    </source>
</evidence>
<gene>
    <name evidence="9" type="ORF">CLV55_101526</name>
</gene>
<keyword evidence="4" id="KW-0249">Electron transport</keyword>
<keyword evidence="5 6" id="KW-0408">Iron</keyword>
<dbReference type="Pfam" id="PF13442">
    <property type="entry name" value="Cytochrome_CBB3"/>
    <property type="match status" value="1"/>
</dbReference>
<name>A0A328YP33_9FLAO</name>
<dbReference type="InterPro" id="IPR051811">
    <property type="entry name" value="Cytochrome_c550/c551-like"/>
</dbReference>
<evidence type="ECO:0000256" key="3">
    <source>
        <dbReference type="ARBA" id="ARBA00022723"/>
    </source>
</evidence>
<dbReference type="Proteomes" id="UP000248840">
    <property type="component" value="Unassembled WGS sequence"/>
</dbReference>
<dbReference type="InterPro" id="IPR009056">
    <property type="entry name" value="Cyt_c-like_dom"/>
</dbReference>
<accession>A0A328YP33</accession>
<evidence type="ECO:0000313" key="10">
    <source>
        <dbReference type="Proteomes" id="UP000248840"/>
    </source>
</evidence>
<dbReference type="GO" id="GO:0046872">
    <property type="term" value="F:metal ion binding"/>
    <property type="evidence" value="ECO:0007669"/>
    <property type="project" value="UniProtKB-KW"/>
</dbReference>
<dbReference type="InterPro" id="IPR036909">
    <property type="entry name" value="Cyt_c-like_dom_sf"/>
</dbReference>
<evidence type="ECO:0000256" key="5">
    <source>
        <dbReference type="ARBA" id="ARBA00023004"/>
    </source>
</evidence>
<evidence type="ECO:0000256" key="4">
    <source>
        <dbReference type="ARBA" id="ARBA00022982"/>
    </source>
</evidence>
<evidence type="ECO:0000259" key="8">
    <source>
        <dbReference type="PROSITE" id="PS51007"/>
    </source>
</evidence>
<keyword evidence="7" id="KW-0812">Transmembrane</keyword>
<dbReference type="RefSeq" id="WP_112112158.1">
    <property type="nucleotide sequence ID" value="NZ_QLSZ01000001.1"/>
</dbReference>
<dbReference type="EMBL" id="QLSZ01000001">
    <property type="protein sequence ID" value="RAR75821.1"/>
    <property type="molecule type" value="Genomic_DNA"/>
</dbReference>
<evidence type="ECO:0000256" key="7">
    <source>
        <dbReference type="SAM" id="Phobius"/>
    </source>
</evidence>
<dbReference type="PANTHER" id="PTHR37823">
    <property type="entry name" value="CYTOCHROME C-553-LIKE"/>
    <property type="match status" value="1"/>
</dbReference>
<keyword evidence="7" id="KW-0472">Membrane</keyword>
<feature type="transmembrane region" description="Helical" evidence="7">
    <location>
        <begin position="7"/>
        <end position="26"/>
    </location>
</feature>
<dbReference type="OrthoDB" id="9809720at2"/>
<feature type="domain" description="Cytochrome c" evidence="8">
    <location>
        <begin position="39"/>
        <end position="114"/>
    </location>
</feature>
<evidence type="ECO:0000256" key="2">
    <source>
        <dbReference type="ARBA" id="ARBA00022617"/>
    </source>
</evidence>
<dbReference type="SUPFAM" id="SSF46626">
    <property type="entry name" value="Cytochrome c"/>
    <property type="match status" value="1"/>
</dbReference>
<keyword evidence="3 6" id="KW-0479">Metal-binding</keyword>
<evidence type="ECO:0000256" key="6">
    <source>
        <dbReference type="PROSITE-ProRule" id="PRU00433"/>
    </source>
</evidence>
<protein>
    <submittedName>
        <fullName evidence="9">Nitric oxide reductase subunit C</fullName>
    </submittedName>
</protein>
<proteinExistence type="predicted"/>
<sequence>METSKKYLLFLSLLISLFLAYNFIIYTSKEDYETIHLSEKALQGESIWLKKNCNSCHQFYGLGGYLGPDLTNIYSKRDEANIKAMLNSGVNAMPKFNFKENEKKALIQFLKEVDQTGYYPNKEASIEYNGWVEIKNKQHENR</sequence>
<keyword evidence="7" id="KW-1133">Transmembrane helix</keyword>
<evidence type="ECO:0000256" key="1">
    <source>
        <dbReference type="ARBA" id="ARBA00022448"/>
    </source>
</evidence>
<comment type="caution">
    <text evidence="9">The sequence shown here is derived from an EMBL/GenBank/DDBJ whole genome shotgun (WGS) entry which is preliminary data.</text>
</comment>
<keyword evidence="1" id="KW-0813">Transport</keyword>